<feature type="region of interest" description="Disordered" evidence="3">
    <location>
        <begin position="328"/>
        <end position="374"/>
    </location>
</feature>
<evidence type="ECO:0000256" key="1">
    <source>
        <dbReference type="ARBA" id="ARBA00022803"/>
    </source>
</evidence>
<dbReference type="Proteomes" id="UP001153069">
    <property type="component" value="Unassembled WGS sequence"/>
</dbReference>
<keyword evidence="5" id="KW-1185">Reference proteome</keyword>
<dbReference type="GO" id="GO:0101031">
    <property type="term" value="C:protein folding chaperone complex"/>
    <property type="evidence" value="ECO:0007669"/>
    <property type="project" value="TreeGrafter"/>
</dbReference>
<dbReference type="InterPro" id="IPR011990">
    <property type="entry name" value="TPR-like_helical_dom_sf"/>
</dbReference>
<feature type="region of interest" description="Disordered" evidence="3">
    <location>
        <begin position="161"/>
        <end position="194"/>
    </location>
</feature>
<evidence type="ECO:0000313" key="5">
    <source>
        <dbReference type="Proteomes" id="UP001153069"/>
    </source>
</evidence>
<reference evidence="4" key="1">
    <citation type="submission" date="2020-06" db="EMBL/GenBank/DDBJ databases">
        <authorList>
            <consortium name="Plant Systems Biology data submission"/>
        </authorList>
    </citation>
    <scope>NUCLEOTIDE SEQUENCE</scope>
    <source>
        <strain evidence="4">D6</strain>
    </source>
</reference>
<feature type="compositionally biased region" description="Basic and acidic residues" evidence="3">
    <location>
        <begin position="479"/>
        <end position="489"/>
    </location>
</feature>
<organism evidence="4 5">
    <name type="scientific">Seminavis robusta</name>
    <dbReference type="NCBI Taxonomy" id="568900"/>
    <lineage>
        <taxon>Eukaryota</taxon>
        <taxon>Sar</taxon>
        <taxon>Stramenopiles</taxon>
        <taxon>Ochrophyta</taxon>
        <taxon>Bacillariophyta</taxon>
        <taxon>Bacillariophyceae</taxon>
        <taxon>Bacillariophycidae</taxon>
        <taxon>Naviculales</taxon>
        <taxon>Naviculaceae</taxon>
        <taxon>Seminavis</taxon>
    </lineage>
</organism>
<dbReference type="InterPro" id="IPR051966">
    <property type="entry name" value="RPAP3"/>
</dbReference>
<evidence type="ECO:0000313" key="4">
    <source>
        <dbReference type="EMBL" id="CAB9522666.1"/>
    </source>
</evidence>
<feature type="region of interest" description="Disordered" evidence="3">
    <location>
        <begin position="1"/>
        <end position="27"/>
    </location>
</feature>
<feature type="region of interest" description="Disordered" evidence="3">
    <location>
        <begin position="388"/>
        <end position="460"/>
    </location>
</feature>
<dbReference type="EMBL" id="CAICTM010001326">
    <property type="protein sequence ID" value="CAB9522666.1"/>
    <property type="molecule type" value="Genomic_DNA"/>
</dbReference>
<feature type="repeat" description="TPR" evidence="2">
    <location>
        <begin position="81"/>
        <end position="114"/>
    </location>
</feature>
<name>A0A9N8EJX3_9STRA</name>
<comment type="caution">
    <text evidence="4">The sequence shown here is derived from an EMBL/GenBank/DDBJ whole genome shotgun (WGS) entry which is preliminary data.</text>
</comment>
<protein>
    <submittedName>
        <fullName evidence="4">Uncharacterized protein</fullName>
    </submittedName>
</protein>
<feature type="compositionally biased region" description="Polar residues" evidence="3">
    <location>
        <begin position="15"/>
        <end position="26"/>
    </location>
</feature>
<gene>
    <name evidence="4" type="ORF">SEMRO_1328_G263210.1</name>
</gene>
<evidence type="ECO:0000256" key="3">
    <source>
        <dbReference type="SAM" id="MobiDB-lite"/>
    </source>
</evidence>
<evidence type="ECO:0000256" key="2">
    <source>
        <dbReference type="PROSITE-ProRule" id="PRU00339"/>
    </source>
</evidence>
<dbReference type="AlphaFoldDB" id="A0A9N8EJX3"/>
<dbReference type="SUPFAM" id="SSF48452">
    <property type="entry name" value="TPR-like"/>
    <property type="match status" value="1"/>
</dbReference>
<dbReference type="Gene3D" id="1.25.40.10">
    <property type="entry name" value="Tetratricopeptide repeat domain"/>
    <property type="match status" value="1"/>
</dbReference>
<feature type="compositionally biased region" description="Basic residues" evidence="3">
    <location>
        <begin position="177"/>
        <end position="186"/>
    </location>
</feature>
<dbReference type="SMART" id="SM00028">
    <property type="entry name" value="TPR"/>
    <property type="match status" value="3"/>
</dbReference>
<dbReference type="PROSITE" id="PS50005">
    <property type="entry name" value="TPR"/>
    <property type="match status" value="1"/>
</dbReference>
<feature type="region of interest" description="Disordered" evidence="3">
    <location>
        <begin position="522"/>
        <end position="605"/>
    </location>
</feature>
<dbReference type="PANTHER" id="PTHR46423:SF1">
    <property type="entry name" value="RNA POLYMERASE II-ASSOCIATED PROTEIN 3"/>
    <property type="match status" value="1"/>
</dbReference>
<dbReference type="InterPro" id="IPR019734">
    <property type="entry name" value="TPR_rpt"/>
</dbReference>
<sequence>MRAGGRKNLHHPQHALNQSETTTSSGVAVHGKTGGMALSALSLIQRGNEYFFSDCYLEATGYYYQAAMLLKSFKGHKPERSKAWSNVAECHLRLQNWQAAEDASTNALVADPSNTKALYRRAKARFELADYVGAAKDADAVGTQESHDVAALCRELALAQTHGNGSPQPAARGGHQQQHHQSHRPRRESSKERTVLTLEERELWFRRIIDSYRLRVDDEYTQTGASDAGCLYGIRAKGGIQSPLNHFQSYVQRAVKKRVLPVWFTLGDMGDLCRMATTDSFSNINIAVVPEEIVQFYDEQAEGSGHDEVQELRNLAVYIEGPIGMPWADSSASSHHHNTKSKNNLPTEKKPRRKKSLPRVIPEPGSGGKGESFDNLYDLGRALPSYGVRQSGHAKSHRHADTNRFGIDQPLTPQRSPVQNRHYVTGNKGGSRYQKLQRSTSDTRVPRGTPSTPKANKRHMHVSSKGVVGVYHQSPYQQREPKRGRSIERHIRHPTPQRGRSFSPLRDRRDPLRVMAPSSPAWGYQQQMHHPVGAPPYIVPSKNKRSPSPMPISDDSESTPSDSFSPQLYYQMSMPSNLRRSSSELRRHQSKFHGGKQELFGGFYSHEDSSTAQEVRHGFLRNNSNRDEFSELTDLSSS</sequence>
<dbReference type="PANTHER" id="PTHR46423">
    <property type="entry name" value="RNA POLYMERASE II-ASSOCIATED PROTEIN 3"/>
    <property type="match status" value="1"/>
</dbReference>
<accession>A0A9N8EJX3</accession>
<feature type="region of interest" description="Disordered" evidence="3">
    <location>
        <begin position="475"/>
        <end position="505"/>
    </location>
</feature>
<feature type="compositionally biased region" description="Basic residues" evidence="3">
    <location>
        <begin position="1"/>
        <end position="13"/>
    </location>
</feature>
<proteinExistence type="predicted"/>
<keyword evidence="1 2" id="KW-0802">TPR repeat</keyword>
<feature type="compositionally biased region" description="Polar residues" evidence="3">
    <location>
        <begin position="434"/>
        <end position="454"/>
    </location>
</feature>
<dbReference type="OrthoDB" id="432970at2759"/>
<feature type="compositionally biased region" description="Polar residues" evidence="3">
    <location>
        <begin position="558"/>
        <end position="575"/>
    </location>
</feature>